<dbReference type="RefSeq" id="WP_076341684.1">
    <property type="nucleotide sequence ID" value="NZ_CAJTMI010000026.1"/>
</dbReference>
<dbReference type="PROSITE" id="PS51257">
    <property type="entry name" value="PROKAR_LIPOPROTEIN"/>
    <property type="match status" value="1"/>
</dbReference>
<feature type="chain" id="PRO_5039053895" evidence="2">
    <location>
        <begin position="33"/>
        <end position="209"/>
    </location>
</feature>
<protein>
    <submittedName>
        <fullName evidence="3">Uncharacterized protein</fullName>
    </submittedName>
</protein>
<dbReference type="EMBL" id="MPKA01000079">
    <property type="protein sequence ID" value="OLU45808.1"/>
    <property type="molecule type" value="Genomic_DNA"/>
</dbReference>
<sequence length="209" mass="23121">MEGNNKNKKKRKRPLLCLVSACFLAMSGCVTIIEEEPAQQEENRQQEAQEKQEVQQTEQPKQETQPSSVQANNTYGEKVYGTFVNAGYTIVDKQVVPLANGNVETAFDATVQNGNVKVFVTDCVSSELAQKTFDANIAASKQNNMEIMEHGANGDLSVAVVRNNRANLNFVNAIDLSVPSTIYMEDSLSEQMEPMLQLLKNLGYPEVVQ</sequence>
<keyword evidence="4" id="KW-1185">Reference proteome</keyword>
<evidence type="ECO:0000256" key="2">
    <source>
        <dbReference type="SAM" id="SignalP"/>
    </source>
</evidence>
<name>A0A1U7NLR3_9FIRM</name>
<dbReference type="STRING" id="1862672.BO225_07695"/>
<evidence type="ECO:0000313" key="3">
    <source>
        <dbReference type="EMBL" id="OLU45808.1"/>
    </source>
</evidence>
<reference evidence="3 4" key="1">
    <citation type="submission" date="2016-11" db="EMBL/GenBank/DDBJ databases">
        <title>Description of two novel members of the family Erysipelotrichaceae: Ileibacterium lipovorans gen. nov., sp. nov. and Dubosiella newyorkensis, gen. nov., sp. nov.</title>
        <authorList>
            <person name="Cox L.M."/>
            <person name="Sohn J."/>
            <person name="Tyrrell K.L."/>
            <person name="Citron D.M."/>
            <person name="Lawson P.A."/>
            <person name="Patel N.B."/>
            <person name="Iizumi T."/>
            <person name="Perez-Perez G.I."/>
            <person name="Goldstein E.J."/>
            <person name="Blaser M.J."/>
        </authorList>
    </citation>
    <scope>NUCLEOTIDE SEQUENCE [LARGE SCALE GENOMIC DNA]</scope>
    <source>
        <strain evidence="3 4">NYU-BL-A4</strain>
    </source>
</reference>
<gene>
    <name evidence="3" type="ORF">BO225_07695</name>
</gene>
<comment type="caution">
    <text evidence="3">The sequence shown here is derived from an EMBL/GenBank/DDBJ whole genome shotgun (WGS) entry which is preliminary data.</text>
</comment>
<feature type="region of interest" description="Disordered" evidence="1">
    <location>
        <begin position="38"/>
        <end position="72"/>
    </location>
</feature>
<dbReference type="AlphaFoldDB" id="A0A1U7NLR3"/>
<evidence type="ECO:0000256" key="1">
    <source>
        <dbReference type="SAM" id="MobiDB-lite"/>
    </source>
</evidence>
<organism evidence="3 4">
    <name type="scientific">Dubosiella newyorkensis</name>
    <dbReference type="NCBI Taxonomy" id="1862672"/>
    <lineage>
        <taxon>Bacteria</taxon>
        <taxon>Bacillati</taxon>
        <taxon>Bacillota</taxon>
        <taxon>Erysipelotrichia</taxon>
        <taxon>Erysipelotrichales</taxon>
        <taxon>Erysipelotrichaceae</taxon>
        <taxon>Dubosiella</taxon>
    </lineage>
</organism>
<dbReference type="GeneID" id="78275819"/>
<feature type="compositionally biased region" description="Basic and acidic residues" evidence="1">
    <location>
        <begin position="41"/>
        <end position="53"/>
    </location>
</feature>
<keyword evidence="2" id="KW-0732">Signal</keyword>
<feature type="signal peptide" evidence="2">
    <location>
        <begin position="1"/>
        <end position="32"/>
    </location>
</feature>
<feature type="compositionally biased region" description="Low complexity" evidence="1">
    <location>
        <begin position="54"/>
        <end position="66"/>
    </location>
</feature>
<proteinExistence type="predicted"/>
<evidence type="ECO:0000313" key="4">
    <source>
        <dbReference type="Proteomes" id="UP000186705"/>
    </source>
</evidence>
<accession>A0A1U7NLR3</accession>
<dbReference type="Proteomes" id="UP000186705">
    <property type="component" value="Unassembled WGS sequence"/>
</dbReference>